<protein>
    <submittedName>
        <fullName evidence="1">Uncharacterized protein</fullName>
    </submittedName>
</protein>
<dbReference type="EMBL" id="NWTK01000008">
    <property type="protein sequence ID" value="PKR53532.1"/>
    <property type="molecule type" value="Genomic_DNA"/>
</dbReference>
<reference evidence="1 2" key="1">
    <citation type="submission" date="2017-09" db="EMBL/GenBank/DDBJ databases">
        <title>Biodiversity and function of Thalassospira species in the particle-attached aromatic-hydrocarbon-degrading consortia from the surface seawater of the South China Sea.</title>
        <authorList>
            <person name="Dong C."/>
            <person name="Liu R."/>
            <person name="Shao Z."/>
        </authorList>
    </citation>
    <scope>NUCLEOTIDE SEQUENCE [LARGE SCALE GENOMIC DNA]</scope>
    <source>
        <strain evidence="1 2">CSC1P2</strain>
    </source>
</reference>
<name>A0A2N3KSK1_9PROT</name>
<evidence type="ECO:0000313" key="1">
    <source>
        <dbReference type="EMBL" id="PKR53532.1"/>
    </source>
</evidence>
<sequence length="63" mass="7213">MRNDARAQGKVTYTRYCEPENKPALDLVLSVLEGTDDRAKMRLLRSLAILKSEHIDRAREVAQ</sequence>
<comment type="caution">
    <text evidence="1">The sequence shown here is derived from an EMBL/GenBank/DDBJ whole genome shotgun (WGS) entry which is preliminary data.</text>
</comment>
<gene>
    <name evidence="1" type="ORF">COO20_13410</name>
</gene>
<dbReference type="AlphaFoldDB" id="A0A2N3KSK1"/>
<accession>A0A2N3KSK1</accession>
<evidence type="ECO:0000313" key="2">
    <source>
        <dbReference type="Proteomes" id="UP000233597"/>
    </source>
</evidence>
<proteinExistence type="predicted"/>
<dbReference type="Proteomes" id="UP000233597">
    <property type="component" value="Unassembled WGS sequence"/>
</dbReference>
<organism evidence="1 2">
    <name type="scientific">Thalassospira marina</name>
    <dbReference type="NCBI Taxonomy" id="2048283"/>
    <lineage>
        <taxon>Bacteria</taxon>
        <taxon>Pseudomonadati</taxon>
        <taxon>Pseudomonadota</taxon>
        <taxon>Alphaproteobacteria</taxon>
        <taxon>Rhodospirillales</taxon>
        <taxon>Thalassospiraceae</taxon>
        <taxon>Thalassospira</taxon>
    </lineage>
</organism>